<dbReference type="EMBL" id="APRN01000036">
    <property type="protein sequence ID" value="ENX57970.1"/>
    <property type="molecule type" value="Genomic_DNA"/>
</dbReference>
<dbReference type="AlphaFoldDB" id="N9T3P9"/>
<gene>
    <name evidence="1" type="ORF">F902_02370</name>
</gene>
<proteinExistence type="predicted"/>
<dbReference type="InterPro" id="IPR037883">
    <property type="entry name" value="Knr4/Smi1-like_sf"/>
</dbReference>
<evidence type="ECO:0008006" key="3">
    <source>
        <dbReference type="Google" id="ProtNLM"/>
    </source>
</evidence>
<reference evidence="1 2" key="1">
    <citation type="submission" date="2013-02" db="EMBL/GenBank/DDBJ databases">
        <title>The Genome Sequence of Acinetobacter sp. CIP 70.18.</title>
        <authorList>
            <consortium name="The Broad Institute Genome Sequencing Platform"/>
            <consortium name="The Broad Institute Genome Sequencing Center for Infectious Disease"/>
            <person name="Cerqueira G."/>
            <person name="Feldgarden M."/>
            <person name="Courvalin P."/>
            <person name="Perichon B."/>
            <person name="Grillot-Courvalin C."/>
            <person name="Clermont D."/>
            <person name="Rocha E."/>
            <person name="Yoon E.-J."/>
            <person name="Nemec A."/>
            <person name="Walker B."/>
            <person name="Young S.K."/>
            <person name="Zeng Q."/>
            <person name="Gargeya S."/>
            <person name="Fitzgerald M."/>
            <person name="Haas B."/>
            <person name="Abouelleil A."/>
            <person name="Alvarado L."/>
            <person name="Arachchi H.M."/>
            <person name="Berlin A.M."/>
            <person name="Chapman S.B."/>
            <person name="Dewar J."/>
            <person name="Goldberg J."/>
            <person name="Griggs A."/>
            <person name="Gujja S."/>
            <person name="Hansen M."/>
            <person name="Howarth C."/>
            <person name="Imamovic A."/>
            <person name="Larimer J."/>
            <person name="McCowan C."/>
            <person name="Murphy C."/>
            <person name="Neiman D."/>
            <person name="Pearson M."/>
            <person name="Priest M."/>
            <person name="Roberts A."/>
            <person name="Saif S."/>
            <person name="Shea T."/>
            <person name="Sisk P."/>
            <person name="Sykes S."/>
            <person name="Wortman J."/>
            <person name="Nusbaum C."/>
            <person name="Birren B."/>
        </authorList>
    </citation>
    <scope>NUCLEOTIDE SEQUENCE [LARGE SCALE GENOMIC DNA]</scope>
    <source>
        <strain evidence="1 2">CIP 70.18</strain>
    </source>
</reference>
<dbReference type="SUPFAM" id="SSF160631">
    <property type="entry name" value="SMI1/KNR4-like"/>
    <property type="match status" value="1"/>
</dbReference>
<evidence type="ECO:0000313" key="2">
    <source>
        <dbReference type="Proteomes" id="UP000013084"/>
    </source>
</evidence>
<sequence>MSFDRFIRDKYQFLVDRDSLNPEDITDILDGLNALGIPITSQLAKFYLKYKPHLVGGRHINELLDPSSSNNEILFQTTYAENVLDIPVGFLSITNDEGEGMILYEKLTEKVYNVSYDDIDKLISGELEATWINFYAFLEYYYSFEDSNQKV</sequence>
<dbReference type="Proteomes" id="UP000013084">
    <property type="component" value="Unassembled WGS sequence"/>
</dbReference>
<keyword evidence="2" id="KW-1185">Reference proteome</keyword>
<dbReference type="OrthoDB" id="9020242at2"/>
<dbReference type="RefSeq" id="WP_005203558.1">
    <property type="nucleotide sequence ID" value="NZ_JAZFAF010000004.1"/>
</dbReference>
<dbReference type="HOGENOM" id="CLU_1811885_0_0_6"/>
<accession>N9T3P9</accession>
<protein>
    <recommendedName>
        <fullName evidence="3">SMI1/KNR4 family protein</fullName>
    </recommendedName>
</protein>
<organism evidence="1 2">
    <name type="scientific">Acinetobacter higginsii</name>
    <dbReference type="NCBI Taxonomy" id="70347"/>
    <lineage>
        <taxon>Bacteria</taxon>
        <taxon>Pseudomonadati</taxon>
        <taxon>Pseudomonadota</taxon>
        <taxon>Gammaproteobacteria</taxon>
        <taxon>Moraxellales</taxon>
        <taxon>Moraxellaceae</taxon>
        <taxon>Acinetobacter</taxon>
    </lineage>
</organism>
<evidence type="ECO:0000313" key="1">
    <source>
        <dbReference type="EMBL" id="ENX57970.1"/>
    </source>
</evidence>
<name>N9T3P9_9GAMM</name>
<comment type="caution">
    <text evidence="1">The sequence shown here is derived from an EMBL/GenBank/DDBJ whole genome shotgun (WGS) entry which is preliminary data.</text>
</comment>